<dbReference type="InterPro" id="IPR003439">
    <property type="entry name" value="ABC_transporter-like_ATP-bd"/>
</dbReference>
<dbReference type="InterPro" id="IPR027417">
    <property type="entry name" value="P-loop_NTPase"/>
</dbReference>
<gene>
    <name evidence="6" type="ORF">AVDCRST_MAG13-1552</name>
</gene>
<accession>A0A6J4SAK8</accession>
<evidence type="ECO:0000256" key="2">
    <source>
        <dbReference type="ARBA" id="ARBA00022448"/>
    </source>
</evidence>
<dbReference type="GO" id="GO:0005524">
    <property type="term" value="F:ATP binding"/>
    <property type="evidence" value="ECO:0007669"/>
    <property type="project" value="UniProtKB-KW"/>
</dbReference>
<comment type="similarity">
    <text evidence="1">Belongs to the ABC transporter superfamily.</text>
</comment>
<dbReference type="SMART" id="SM00382">
    <property type="entry name" value="AAA"/>
    <property type="match status" value="1"/>
</dbReference>
<keyword evidence="4" id="KW-0067">ATP-binding</keyword>
<evidence type="ECO:0000259" key="5">
    <source>
        <dbReference type="PROSITE" id="PS50893"/>
    </source>
</evidence>
<dbReference type="AlphaFoldDB" id="A0A6J4SAK8"/>
<proteinExistence type="inferred from homology"/>
<dbReference type="PANTHER" id="PTHR43335:SF4">
    <property type="entry name" value="ABC TRANSPORTER, ATP-BINDING PROTEIN"/>
    <property type="match status" value="1"/>
</dbReference>
<sequence length="311" mass="33170">MAVDEAHPLEFDGLVKRFGRRTVIDDLSFTVPEGAVVGLLGPNGAGKSTAMRCLLGLQRPSQGHARVLGREAGQAGFQEAVRKVGAIIEAPPLYKRASALQNLEIRVRAYGRSTADADVRGVLHRVGLADRADDAVGDFSLGMRQRMGLALALVNDPDIVVLDEPTNGLDPGGTVEVRELVKELPRRGATALVCTHRLAEVEAMCDYVVVLAKGRLLRQGSLAEVIAESRGNRLAVTVAPEDLEIAMRVLTGLQLGDVRYTDGVVTATRIPEDPSSVTRALAGEGVYLQGLAVQHASLEDAFLEIVEKAEA</sequence>
<keyword evidence="3" id="KW-0547">Nucleotide-binding</keyword>
<dbReference type="PANTHER" id="PTHR43335">
    <property type="entry name" value="ABC TRANSPORTER, ATP-BINDING PROTEIN"/>
    <property type="match status" value="1"/>
</dbReference>
<feature type="domain" description="ABC transporter" evidence="5">
    <location>
        <begin position="9"/>
        <end position="238"/>
    </location>
</feature>
<evidence type="ECO:0000256" key="1">
    <source>
        <dbReference type="ARBA" id="ARBA00005417"/>
    </source>
</evidence>
<dbReference type="GO" id="GO:0016887">
    <property type="term" value="F:ATP hydrolysis activity"/>
    <property type="evidence" value="ECO:0007669"/>
    <property type="project" value="InterPro"/>
</dbReference>
<reference evidence="6" key="1">
    <citation type="submission" date="2020-02" db="EMBL/GenBank/DDBJ databases">
        <authorList>
            <person name="Meier V. D."/>
        </authorList>
    </citation>
    <scope>NUCLEOTIDE SEQUENCE</scope>
    <source>
        <strain evidence="6">AVDCRST_MAG13</strain>
    </source>
</reference>
<dbReference type="PROSITE" id="PS50893">
    <property type="entry name" value="ABC_TRANSPORTER_2"/>
    <property type="match status" value="1"/>
</dbReference>
<dbReference type="Gene3D" id="3.40.50.300">
    <property type="entry name" value="P-loop containing nucleotide triphosphate hydrolases"/>
    <property type="match status" value="1"/>
</dbReference>
<evidence type="ECO:0000256" key="4">
    <source>
        <dbReference type="ARBA" id="ARBA00022840"/>
    </source>
</evidence>
<protein>
    <recommendedName>
        <fullName evidence="5">ABC transporter domain-containing protein</fullName>
    </recommendedName>
</protein>
<evidence type="ECO:0000313" key="6">
    <source>
        <dbReference type="EMBL" id="CAA9487570.1"/>
    </source>
</evidence>
<organism evidence="6">
    <name type="scientific">uncultured Solirubrobacteraceae bacterium</name>
    <dbReference type="NCBI Taxonomy" id="1162706"/>
    <lineage>
        <taxon>Bacteria</taxon>
        <taxon>Bacillati</taxon>
        <taxon>Actinomycetota</taxon>
        <taxon>Thermoleophilia</taxon>
        <taxon>Solirubrobacterales</taxon>
        <taxon>Solirubrobacteraceae</taxon>
        <taxon>environmental samples</taxon>
    </lineage>
</organism>
<dbReference type="InterPro" id="IPR017871">
    <property type="entry name" value="ABC_transporter-like_CS"/>
</dbReference>
<keyword evidence="2" id="KW-0813">Transport</keyword>
<dbReference type="Pfam" id="PF00005">
    <property type="entry name" value="ABC_tran"/>
    <property type="match status" value="1"/>
</dbReference>
<dbReference type="PROSITE" id="PS00211">
    <property type="entry name" value="ABC_TRANSPORTER_1"/>
    <property type="match status" value="1"/>
</dbReference>
<dbReference type="SUPFAM" id="SSF52540">
    <property type="entry name" value="P-loop containing nucleoside triphosphate hydrolases"/>
    <property type="match status" value="1"/>
</dbReference>
<evidence type="ECO:0000256" key="3">
    <source>
        <dbReference type="ARBA" id="ARBA00022741"/>
    </source>
</evidence>
<name>A0A6J4SAK8_9ACTN</name>
<dbReference type="EMBL" id="CADCVO010000243">
    <property type="protein sequence ID" value="CAA9487570.1"/>
    <property type="molecule type" value="Genomic_DNA"/>
</dbReference>
<dbReference type="InterPro" id="IPR003593">
    <property type="entry name" value="AAA+_ATPase"/>
</dbReference>